<proteinExistence type="predicted"/>
<evidence type="ECO:0000313" key="1">
    <source>
        <dbReference type="EMBL" id="AXG73932.1"/>
    </source>
</evidence>
<reference evidence="1 2" key="1">
    <citation type="submission" date="2018-07" db="EMBL/GenBank/DDBJ databases">
        <title>Complete genome sequence of Flavobacterium arcticum type strain SM1502T.</title>
        <authorList>
            <person name="Li Y."/>
            <person name="Li D.-D."/>
        </authorList>
    </citation>
    <scope>NUCLEOTIDE SEQUENCE [LARGE SCALE GENOMIC DNA]</scope>
    <source>
        <strain evidence="1 2">SM1502</strain>
    </source>
</reference>
<gene>
    <name evidence="1" type="ORF">DVK85_06615</name>
</gene>
<dbReference type="KEGG" id="fat:DVK85_06615"/>
<dbReference type="AlphaFoldDB" id="A0A345HBH2"/>
<accession>A0A345HBH2</accession>
<dbReference type="EMBL" id="CP031188">
    <property type="protein sequence ID" value="AXG73932.1"/>
    <property type="molecule type" value="Genomic_DNA"/>
</dbReference>
<organism evidence="1 2">
    <name type="scientific">Flavobacterium arcticum</name>
    <dbReference type="NCBI Taxonomy" id="1784713"/>
    <lineage>
        <taxon>Bacteria</taxon>
        <taxon>Pseudomonadati</taxon>
        <taxon>Bacteroidota</taxon>
        <taxon>Flavobacteriia</taxon>
        <taxon>Flavobacteriales</taxon>
        <taxon>Flavobacteriaceae</taxon>
        <taxon>Flavobacterium</taxon>
    </lineage>
</organism>
<dbReference type="OrthoDB" id="1652165at2"/>
<dbReference type="RefSeq" id="WP_114677691.1">
    <property type="nucleotide sequence ID" value="NZ_CP031188.1"/>
</dbReference>
<keyword evidence="2" id="KW-1185">Reference proteome</keyword>
<name>A0A345HBH2_9FLAO</name>
<dbReference type="Proteomes" id="UP000253951">
    <property type="component" value="Chromosome"/>
</dbReference>
<sequence>MYAAISKPNRPIQSTRWDGSQWDNGIPTTYTNAYIDGNYTTEEAGSFTSRNLFVTGTATITITADTHIKVLNNLEQEDTSQITVKHKGNLMLLSKSNAAPTARISIERVFENMQRLDYNHIASAISGIPLKSISPETLDNRFYSYDEGTDLYVSINPNTEITLAGKGYMVRTPNNFPSTPTNWNVNIDNFSIGTLNSGVINFPIVYERSGFNFIGNPYPAKLSLRKFYEINKNVIYPRFYIWEYRSNNSQGNVYNLHNLTTSSYSENNIEIYPFQAFFIKKLDSSFDDVIFTPEMIITNTGYSIPDRFHINLFQQNINFPIGAICYDRKQYNNNFINQGDFEGDRNSLSITKNNENWLIYQDENYSNSNTFGLKLYLTIADTYTLTLKDISGLFEELPTIFIVDNLENITHNLKSSDYTFFSEAGTFTDRFTIQFE</sequence>
<evidence type="ECO:0000313" key="2">
    <source>
        <dbReference type="Proteomes" id="UP000253951"/>
    </source>
</evidence>
<protein>
    <submittedName>
        <fullName evidence="1">Uncharacterized protein</fullName>
    </submittedName>
</protein>